<evidence type="ECO:0000256" key="12">
    <source>
        <dbReference type="SAM" id="Phobius"/>
    </source>
</evidence>
<dbReference type="PROSITE" id="PS00371">
    <property type="entry name" value="PTS_EIIA_TYPE_1_HIS"/>
    <property type="match status" value="1"/>
</dbReference>
<dbReference type="AlphaFoldDB" id="A0A8J8ML42"/>
<feature type="transmembrane region" description="Helical" evidence="12">
    <location>
        <begin position="262"/>
        <end position="280"/>
    </location>
</feature>
<dbReference type="GO" id="GO:0008982">
    <property type="term" value="F:protein-N(PI)-phosphohistidine-sugar phosphotransferase activity"/>
    <property type="evidence" value="ECO:0007669"/>
    <property type="project" value="InterPro"/>
</dbReference>
<dbReference type="NCBIfam" id="TIGR01995">
    <property type="entry name" value="PTS-II-ABC-beta"/>
    <property type="match status" value="1"/>
</dbReference>
<dbReference type="FunFam" id="3.30.1360.60:FF:000001">
    <property type="entry name" value="PTS system glucose-specific IIBC component PtsG"/>
    <property type="match status" value="1"/>
</dbReference>
<evidence type="ECO:0000256" key="4">
    <source>
        <dbReference type="ARBA" id="ARBA00022597"/>
    </source>
</evidence>
<feature type="transmembrane region" description="Helical" evidence="12">
    <location>
        <begin position="446"/>
        <end position="468"/>
    </location>
</feature>
<proteinExistence type="predicted"/>
<feature type="transmembrane region" description="Helical" evidence="12">
    <location>
        <begin position="148"/>
        <end position="169"/>
    </location>
</feature>
<dbReference type="EMBL" id="CP058649">
    <property type="protein sequence ID" value="QUI23514.1"/>
    <property type="molecule type" value="Genomic_DNA"/>
</dbReference>
<keyword evidence="10 12" id="KW-0472">Membrane</keyword>
<dbReference type="InterPro" id="IPR011055">
    <property type="entry name" value="Dup_hybrid_motif"/>
</dbReference>
<dbReference type="FunFam" id="2.70.70.10:FF:000001">
    <property type="entry name" value="PTS system glucose-specific IIA component"/>
    <property type="match status" value="1"/>
</dbReference>
<dbReference type="InterPro" id="IPR001996">
    <property type="entry name" value="PTS_IIB_1"/>
</dbReference>
<evidence type="ECO:0000259" key="14">
    <source>
        <dbReference type="PROSITE" id="PS51098"/>
    </source>
</evidence>
<dbReference type="CDD" id="cd00212">
    <property type="entry name" value="PTS_IIB_glc"/>
    <property type="match status" value="1"/>
</dbReference>
<dbReference type="Proteomes" id="UP000683246">
    <property type="component" value="Chromosome"/>
</dbReference>
<evidence type="ECO:0000256" key="5">
    <source>
        <dbReference type="ARBA" id="ARBA00022679"/>
    </source>
</evidence>
<dbReference type="PROSITE" id="PS51093">
    <property type="entry name" value="PTS_EIIA_TYPE_1"/>
    <property type="match status" value="1"/>
</dbReference>
<feature type="transmembrane region" description="Helical" evidence="12">
    <location>
        <begin position="341"/>
        <end position="360"/>
    </location>
</feature>
<keyword evidence="6" id="KW-0598">Phosphotransferase system</keyword>
<dbReference type="Pfam" id="PF02378">
    <property type="entry name" value="PTS_EIIC"/>
    <property type="match status" value="1"/>
</dbReference>
<evidence type="ECO:0000259" key="15">
    <source>
        <dbReference type="PROSITE" id="PS51103"/>
    </source>
</evidence>
<keyword evidence="9 12" id="KW-1133">Transmembrane helix</keyword>
<dbReference type="PROSITE" id="PS51098">
    <property type="entry name" value="PTS_EIIB_TYPE_1"/>
    <property type="match status" value="1"/>
</dbReference>
<evidence type="ECO:0000256" key="11">
    <source>
        <dbReference type="PROSITE-ProRule" id="PRU00421"/>
    </source>
</evidence>
<keyword evidence="3" id="KW-1003">Cell membrane</keyword>
<evidence type="ECO:0000256" key="2">
    <source>
        <dbReference type="ARBA" id="ARBA00022448"/>
    </source>
</evidence>
<dbReference type="Pfam" id="PF00367">
    <property type="entry name" value="PTS_EIIB"/>
    <property type="match status" value="1"/>
</dbReference>
<dbReference type="InterPro" id="IPR050558">
    <property type="entry name" value="PTS_Sugar-Specific_Components"/>
</dbReference>
<evidence type="ECO:0000256" key="10">
    <source>
        <dbReference type="ARBA" id="ARBA00023136"/>
    </source>
</evidence>
<feature type="transmembrane region" description="Helical" evidence="12">
    <location>
        <begin position="372"/>
        <end position="393"/>
    </location>
</feature>
<keyword evidence="5" id="KW-0808">Transferase</keyword>
<dbReference type="Pfam" id="PF00358">
    <property type="entry name" value="PTS_EIIA_1"/>
    <property type="match status" value="1"/>
</dbReference>
<accession>A0A8J8ML42</accession>
<feature type="domain" description="PTS EIIA type-1" evidence="13">
    <location>
        <begin position="505"/>
        <end position="609"/>
    </location>
</feature>
<feature type="transmembrane region" description="Helical" evidence="12">
    <location>
        <begin position="316"/>
        <end position="335"/>
    </location>
</feature>
<feature type="transmembrane region" description="Helical" evidence="12">
    <location>
        <begin position="422"/>
        <end position="440"/>
    </location>
</feature>
<organism evidence="16 17">
    <name type="scientific">Vallitalea pronyensis</name>
    <dbReference type="NCBI Taxonomy" id="1348613"/>
    <lineage>
        <taxon>Bacteria</taxon>
        <taxon>Bacillati</taxon>
        <taxon>Bacillota</taxon>
        <taxon>Clostridia</taxon>
        <taxon>Lachnospirales</taxon>
        <taxon>Vallitaleaceae</taxon>
        <taxon>Vallitalea</taxon>
    </lineage>
</organism>
<feature type="active site" description="Phosphocysteine intermediate; for EIIB activity" evidence="11">
    <location>
        <position position="28"/>
    </location>
</feature>
<gene>
    <name evidence="16" type="ORF">HZI73_15020</name>
</gene>
<evidence type="ECO:0000313" key="17">
    <source>
        <dbReference type="Proteomes" id="UP000683246"/>
    </source>
</evidence>
<dbReference type="InterPro" id="IPR036878">
    <property type="entry name" value="Glu_permease_IIB"/>
</dbReference>
<reference evidence="16" key="1">
    <citation type="submission" date="2020-07" db="EMBL/GenBank/DDBJ databases">
        <title>Vallitalea pronyensis genome.</title>
        <authorList>
            <person name="Postec A."/>
        </authorList>
    </citation>
    <scope>NUCLEOTIDE SEQUENCE</scope>
    <source>
        <strain evidence="16">FatNI3</strain>
    </source>
</reference>
<feature type="transmembrane region" description="Helical" evidence="12">
    <location>
        <begin position="176"/>
        <end position="198"/>
    </location>
</feature>
<feature type="domain" description="PTS EIIB type-1" evidence="14">
    <location>
        <begin position="6"/>
        <end position="88"/>
    </location>
</feature>
<name>A0A8J8ML42_9FIRM</name>
<dbReference type="GO" id="GO:0015771">
    <property type="term" value="P:trehalose transport"/>
    <property type="evidence" value="ECO:0007669"/>
    <property type="project" value="TreeGrafter"/>
</dbReference>
<dbReference type="PROSITE" id="PS01035">
    <property type="entry name" value="PTS_EIIB_TYPE_1_CYS"/>
    <property type="match status" value="1"/>
</dbReference>
<evidence type="ECO:0000313" key="16">
    <source>
        <dbReference type="EMBL" id="QUI23514.1"/>
    </source>
</evidence>
<evidence type="ECO:0000256" key="3">
    <source>
        <dbReference type="ARBA" id="ARBA00022475"/>
    </source>
</evidence>
<dbReference type="PANTHER" id="PTHR30175">
    <property type="entry name" value="PHOSPHOTRANSFERASE SYSTEM TRANSPORT PROTEIN"/>
    <property type="match status" value="1"/>
</dbReference>
<evidence type="ECO:0000256" key="6">
    <source>
        <dbReference type="ARBA" id="ARBA00022683"/>
    </source>
</evidence>
<protein>
    <submittedName>
        <fullName evidence="16">PTS glucose transporter subunit IIA</fullName>
    </submittedName>
</protein>
<dbReference type="GO" id="GO:0009401">
    <property type="term" value="P:phosphoenolpyruvate-dependent sugar phosphotransferase system"/>
    <property type="evidence" value="ECO:0007669"/>
    <property type="project" value="UniProtKB-KW"/>
</dbReference>
<evidence type="ECO:0000256" key="8">
    <source>
        <dbReference type="ARBA" id="ARBA00022777"/>
    </source>
</evidence>
<dbReference type="InterPro" id="IPR013013">
    <property type="entry name" value="PTS_EIIC_1"/>
</dbReference>
<dbReference type="SUPFAM" id="SSF51261">
    <property type="entry name" value="Duplicated hybrid motif"/>
    <property type="match status" value="1"/>
</dbReference>
<dbReference type="InterPro" id="IPR018113">
    <property type="entry name" value="PTrfase_EIIB_Cys"/>
</dbReference>
<sequence>MDSKYEGLARTIIKHVGGKSNVISVTHCATRLRFKLKDESKANSDVLKNTEGIITVMQSGGQYQVVIGKTVSHVYEVVNKICGLGDGSSSGQDVNGKKLSPGAAFIDIITGVFLPALGVLAATGMIKGLLALFTYFGALTTESGTYQLLYAVADGFFHYLPIILGYTAAKKFNVNVFVGMALGGSLLYVDDVLVMAGKEAISTLFSSTPFAMNVYGEFLGLPITLPASGYATSIVPIIMAVFIASKVEKFMKKVMPDSVKTFLVPLFTLAICTPFTFIVVGPISSVLTSLVGIITSSAFSLSPVFAGILVGGLWQVLVIFGLHLGMVPIVMMNFATLGYDFILSPFFAATFAQTAVVLAIMLKTKDQKLRSLCIPSFISGIFGVTEPAIYGITLPRKKPFIISCIGAAIGGAIIGAAGVKSYMVAGMGIFGFTAYINGATNDISGMIWAIIACGVAIVFSFVVTYVLYKDKKKNDLPEKQTPTGETIHLNSPINGEVIPLTDVDDAAFSSGALGSGVAILPQNGQLIAPEDGVIVSLFNTNHAIGIHTDSGAEMLIHIGVDTVQLEGKYFNAQVKQGDRVKKGQVLLTFDIEAIKKEGYSVTTPVLITNADQYADVVFDIGQQVTIHDELITLIV</sequence>
<dbReference type="InterPro" id="IPR001127">
    <property type="entry name" value="PTS_EIIA_1_perm"/>
</dbReference>
<dbReference type="PANTHER" id="PTHR30175:SF1">
    <property type="entry name" value="PTS SYSTEM ARBUTIN-, CELLOBIOSE-, AND SALICIN-SPECIFIC EIIBC COMPONENT-RELATED"/>
    <property type="match status" value="1"/>
</dbReference>
<evidence type="ECO:0000256" key="7">
    <source>
        <dbReference type="ARBA" id="ARBA00022692"/>
    </source>
</evidence>
<evidence type="ECO:0000256" key="9">
    <source>
        <dbReference type="ARBA" id="ARBA00022989"/>
    </source>
</evidence>
<keyword evidence="4 16" id="KW-0762">Sugar transport</keyword>
<dbReference type="GO" id="GO:0005886">
    <property type="term" value="C:plasma membrane"/>
    <property type="evidence" value="ECO:0007669"/>
    <property type="project" value="UniProtKB-SubCell"/>
</dbReference>
<evidence type="ECO:0000256" key="1">
    <source>
        <dbReference type="ARBA" id="ARBA00004651"/>
    </source>
</evidence>
<evidence type="ECO:0000259" key="13">
    <source>
        <dbReference type="PROSITE" id="PS51093"/>
    </source>
</evidence>
<keyword evidence="2" id="KW-0813">Transport</keyword>
<dbReference type="InterPro" id="IPR011297">
    <property type="entry name" value="PTS_IIABC_b_glu"/>
</dbReference>
<dbReference type="NCBIfam" id="TIGR00830">
    <property type="entry name" value="PTBA"/>
    <property type="match status" value="1"/>
</dbReference>
<comment type="subcellular location">
    <subcellularLocation>
        <location evidence="1">Cell membrane</location>
        <topology evidence="1">Multi-pass membrane protein</topology>
    </subcellularLocation>
</comment>
<dbReference type="SUPFAM" id="SSF55604">
    <property type="entry name" value="Glucose permease domain IIB"/>
    <property type="match status" value="1"/>
</dbReference>
<dbReference type="GO" id="GO:0090589">
    <property type="term" value="F:protein-phosphocysteine-trehalose phosphotransferase system transporter activity"/>
    <property type="evidence" value="ECO:0007669"/>
    <property type="project" value="TreeGrafter"/>
</dbReference>
<dbReference type="GO" id="GO:0016301">
    <property type="term" value="F:kinase activity"/>
    <property type="evidence" value="ECO:0007669"/>
    <property type="project" value="UniProtKB-KW"/>
</dbReference>
<keyword evidence="7 12" id="KW-0812">Transmembrane</keyword>
<dbReference type="Gene3D" id="2.70.70.10">
    <property type="entry name" value="Glucose Permease (Domain IIA)"/>
    <property type="match status" value="1"/>
</dbReference>
<dbReference type="PROSITE" id="PS51103">
    <property type="entry name" value="PTS_EIIC_TYPE_1"/>
    <property type="match status" value="1"/>
</dbReference>
<dbReference type="KEGG" id="vpy:HZI73_15020"/>
<feature type="transmembrane region" description="Helical" evidence="12">
    <location>
        <begin position="218"/>
        <end position="242"/>
    </location>
</feature>
<keyword evidence="8" id="KW-0418">Kinase</keyword>
<dbReference type="InterPro" id="IPR003352">
    <property type="entry name" value="PTS_EIIC"/>
</dbReference>
<keyword evidence="17" id="KW-1185">Reference proteome</keyword>
<dbReference type="Gene3D" id="3.30.1360.60">
    <property type="entry name" value="Glucose permease domain IIB"/>
    <property type="match status" value="1"/>
</dbReference>
<feature type="transmembrane region" description="Helical" evidence="12">
    <location>
        <begin position="105"/>
        <end position="136"/>
    </location>
</feature>
<feature type="domain" description="PTS EIIC type-1" evidence="15">
    <location>
        <begin position="107"/>
        <end position="481"/>
    </location>
</feature>
<dbReference type="RefSeq" id="WP_212694198.1">
    <property type="nucleotide sequence ID" value="NZ_CP058649.1"/>
</dbReference>